<reference evidence="3" key="1">
    <citation type="submission" date="2006-10" db="EMBL/GenBank/DDBJ databases">
        <authorList>
            <person name="Amadeo P."/>
            <person name="Zhao Q."/>
            <person name="Wortman J."/>
            <person name="Fraser-Liggett C."/>
            <person name="Carlton J."/>
        </authorList>
    </citation>
    <scope>NUCLEOTIDE SEQUENCE</scope>
    <source>
        <strain evidence="3">G3</strain>
    </source>
</reference>
<evidence type="ECO:0000259" key="2">
    <source>
        <dbReference type="Pfam" id="PF00350"/>
    </source>
</evidence>
<dbReference type="InterPro" id="IPR005662">
    <property type="entry name" value="GTPase_Era-like"/>
</dbReference>
<evidence type="ECO:0000313" key="3">
    <source>
        <dbReference type="EMBL" id="EAX94174.1"/>
    </source>
</evidence>
<gene>
    <name evidence="3" type="ORF">TVAG_315800</name>
</gene>
<dbReference type="InParanoid" id="A2FLN9"/>
<protein>
    <recommendedName>
        <fullName evidence="2">Dynamin N-terminal domain-containing protein</fullName>
    </recommendedName>
</protein>
<dbReference type="PANTHER" id="PTHR42698:SF2">
    <property type="entry name" value="GTPASE ERA-LIKE, CHLOROPLASTIC"/>
    <property type="match status" value="1"/>
</dbReference>
<dbReference type="GO" id="GO:0005525">
    <property type="term" value="F:GTP binding"/>
    <property type="evidence" value="ECO:0007669"/>
    <property type="project" value="InterPro"/>
</dbReference>
<name>A2FLN9_TRIV3</name>
<dbReference type="VEuPathDB" id="TrichDB:TVAG_315800"/>
<keyword evidence="1" id="KW-0812">Transmembrane</keyword>
<evidence type="ECO:0000256" key="1">
    <source>
        <dbReference type="SAM" id="Phobius"/>
    </source>
</evidence>
<dbReference type="GO" id="GO:0019843">
    <property type="term" value="F:rRNA binding"/>
    <property type="evidence" value="ECO:0000318"/>
    <property type="project" value="GO_Central"/>
</dbReference>
<dbReference type="Proteomes" id="UP000001542">
    <property type="component" value="Unassembled WGS sequence"/>
</dbReference>
<dbReference type="AlphaFoldDB" id="A2FLN9"/>
<proteinExistence type="predicted"/>
<dbReference type="VEuPathDB" id="TrichDB:TVAGG3_0040620"/>
<feature type="transmembrane region" description="Helical" evidence="1">
    <location>
        <begin position="248"/>
        <end position="267"/>
    </location>
</feature>
<dbReference type="SUPFAM" id="SSF52540">
    <property type="entry name" value="P-loop containing nucleoside triphosphate hydrolases"/>
    <property type="match status" value="1"/>
</dbReference>
<keyword evidence="1" id="KW-0472">Membrane</keyword>
<dbReference type="InterPro" id="IPR027417">
    <property type="entry name" value="P-loop_NTPase"/>
</dbReference>
<dbReference type="EMBL" id="DS113872">
    <property type="protein sequence ID" value="EAX94174.1"/>
    <property type="molecule type" value="Genomic_DNA"/>
</dbReference>
<dbReference type="KEGG" id="tva:4751900"/>
<dbReference type="InterPro" id="IPR045063">
    <property type="entry name" value="Dynamin_N"/>
</dbReference>
<keyword evidence="4" id="KW-1185">Reference proteome</keyword>
<dbReference type="GO" id="GO:0000028">
    <property type="term" value="P:ribosomal small subunit assembly"/>
    <property type="evidence" value="ECO:0000318"/>
    <property type="project" value="GO_Central"/>
</dbReference>
<sequence length="334" mass="38445">MGLHSTGKSSLINYFFGTPIQKVALSRATDKITIIKSGKETDTFTLSTFKQKLPFIEQCPLLNHHKYDVEIKTVNCTLPRTDSVIFIDTPGYSPETPIQTDYIVELARISDLIYVMIDPIQTFELKKFSSAIQQLYKQNHYKMKFFINKADTTHDISDLNLIASDKTNELIKIIPKSSEIADPVLHPIQANSPNIENPGDYQKPFIDPVREKVDIMVQNCIDKLEEDNSNISYKVETFLASAKRRRQLPLYTFSILLGLSVYVYLALTSDKVYYQFWLNYAFIASFVLFIISLLQMPKRKNISLATDYHRTIYGEIKDYIHAVRNDLIQNDSNE</sequence>
<organism evidence="3 4">
    <name type="scientific">Trichomonas vaginalis (strain ATCC PRA-98 / G3)</name>
    <dbReference type="NCBI Taxonomy" id="412133"/>
    <lineage>
        <taxon>Eukaryota</taxon>
        <taxon>Metamonada</taxon>
        <taxon>Parabasalia</taxon>
        <taxon>Trichomonadida</taxon>
        <taxon>Trichomonadidae</taxon>
        <taxon>Trichomonas</taxon>
    </lineage>
</organism>
<dbReference type="PANTHER" id="PTHR42698">
    <property type="entry name" value="GTPASE ERA"/>
    <property type="match status" value="1"/>
</dbReference>
<feature type="transmembrane region" description="Helical" evidence="1">
    <location>
        <begin position="273"/>
        <end position="294"/>
    </location>
</feature>
<dbReference type="Pfam" id="PF00350">
    <property type="entry name" value="Dynamin_N"/>
    <property type="match status" value="1"/>
</dbReference>
<evidence type="ECO:0000313" key="4">
    <source>
        <dbReference type="Proteomes" id="UP000001542"/>
    </source>
</evidence>
<dbReference type="OrthoDB" id="1716625at2759"/>
<keyword evidence="1" id="KW-1133">Transmembrane helix</keyword>
<dbReference type="Gene3D" id="3.40.50.300">
    <property type="entry name" value="P-loop containing nucleotide triphosphate hydrolases"/>
    <property type="match status" value="1"/>
</dbReference>
<dbReference type="GO" id="GO:0043024">
    <property type="term" value="F:ribosomal small subunit binding"/>
    <property type="evidence" value="ECO:0000318"/>
    <property type="project" value="GO_Central"/>
</dbReference>
<reference evidence="3" key="2">
    <citation type="journal article" date="2007" name="Science">
        <title>Draft genome sequence of the sexually transmitted pathogen Trichomonas vaginalis.</title>
        <authorList>
            <person name="Carlton J.M."/>
            <person name="Hirt R.P."/>
            <person name="Silva J.C."/>
            <person name="Delcher A.L."/>
            <person name="Schatz M."/>
            <person name="Zhao Q."/>
            <person name="Wortman J.R."/>
            <person name="Bidwell S.L."/>
            <person name="Alsmark U.C.M."/>
            <person name="Besteiro S."/>
            <person name="Sicheritz-Ponten T."/>
            <person name="Noel C.J."/>
            <person name="Dacks J.B."/>
            <person name="Foster P.G."/>
            <person name="Simillion C."/>
            <person name="Van de Peer Y."/>
            <person name="Miranda-Saavedra D."/>
            <person name="Barton G.J."/>
            <person name="Westrop G.D."/>
            <person name="Mueller S."/>
            <person name="Dessi D."/>
            <person name="Fiori P.L."/>
            <person name="Ren Q."/>
            <person name="Paulsen I."/>
            <person name="Zhang H."/>
            <person name="Bastida-Corcuera F.D."/>
            <person name="Simoes-Barbosa A."/>
            <person name="Brown M.T."/>
            <person name="Hayes R.D."/>
            <person name="Mukherjee M."/>
            <person name="Okumura C.Y."/>
            <person name="Schneider R."/>
            <person name="Smith A.J."/>
            <person name="Vanacova S."/>
            <person name="Villalvazo M."/>
            <person name="Haas B.J."/>
            <person name="Pertea M."/>
            <person name="Feldblyum T.V."/>
            <person name="Utterback T.R."/>
            <person name="Shu C.L."/>
            <person name="Osoegawa K."/>
            <person name="de Jong P.J."/>
            <person name="Hrdy I."/>
            <person name="Horvathova L."/>
            <person name="Zubacova Z."/>
            <person name="Dolezal P."/>
            <person name="Malik S.B."/>
            <person name="Logsdon J.M. Jr."/>
            <person name="Henze K."/>
            <person name="Gupta A."/>
            <person name="Wang C.C."/>
            <person name="Dunne R.L."/>
            <person name="Upcroft J.A."/>
            <person name="Upcroft P."/>
            <person name="White O."/>
            <person name="Salzberg S.L."/>
            <person name="Tang P."/>
            <person name="Chiu C.-H."/>
            <person name="Lee Y.-S."/>
            <person name="Embley T.M."/>
            <person name="Coombs G.H."/>
            <person name="Mottram J.C."/>
            <person name="Tachezy J."/>
            <person name="Fraser-Liggett C.M."/>
            <person name="Johnson P.J."/>
        </authorList>
    </citation>
    <scope>NUCLEOTIDE SEQUENCE [LARGE SCALE GENOMIC DNA]</scope>
    <source>
        <strain evidence="3">G3</strain>
    </source>
</reference>
<dbReference type="RefSeq" id="XP_001307104.1">
    <property type="nucleotide sequence ID" value="XM_001307103.1"/>
</dbReference>
<feature type="domain" description="Dynamin N-terminal" evidence="2">
    <location>
        <begin position="2"/>
        <end position="148"/>
    </location>
</feature>
<accession>A2FLN9</accession>